<dbReference type="Pfam" id="PF06949">
    <property type="entry name" value="DUF1292"/>
    <property type="match status" value="1"/>
</dbReference>
<evidence type="ECO:0000313" key="3">
    <source>
        <dbReference type="EMBL" id="ALB28383.1"/>
    </source>
</evidence>
<dbReference type="RefSeq" id="WP_041500051.1">
    <property type="nucleotide sequence ID" value="NZ_BJDV01000007.1"/>
</dbReference>
<sequence>MSEEQPPKDLDEVILSDEQGNEETYLILFTFDSEDYGKSYVFLYPKADKDAEEIAIQAYSFEPDENGDVDAGDLEPIDDPEEWDMVQEVLNTFTSDDDDNYEE</sequence>
<comment type="similarity">
    <text evidence="1 2">Belongs to the UPF0473 family.</text>
</comment>
<dbReference type="EMBL" id="CP012559">
    <property type="protein sequence ID" value="ALB28383.1"/>
    <property type="molecule type" value="Genomic_DNA"/>
</dbReference>
<accession>A0A0K2LB13</accession>
<evidence type="ECO:0000256" key="1">
    <source>
        <dbReference type="ARBA" id="ARBA00008439"/>
    </source>
</evidence>
<name>A0A0K2LB13_9LACO</name>
<gene>
    <name evidence="3" type="ORF">JP39_02710</name>
</gene>
<dbReference type="STRING" id="1074467.JP39_02710"/>
<dbReference type="PANTHER" id="PTHR40066">
    <property type="entry name" value="UPF0473 PROTEIN CBO2561/CLC_2432"/>
    <property type="match status" value="1"/>
</dbReference>
<dbReference type="InterPro" id="IPR009711">
    <property type="entry name" value="UPF0473"/>
</dbReference>
<evidence type="ECO:0000256" key="2">
    <source>
        <dbReference type="HAMAP-Rule" id="MF_01448"/>
    </source>
</evidence>
<dbReference type="PANTHER" id="PTHR40066:SF1">
    <property type="entry name" value="UPF0473 PROTEIN CBO2561_CLC_2432"/>
    <property type="match status" value="1"/>
</dbReference>
<protein>
    <recommendedName>
        <fullName evidence="2">UPF0473 protein JP39_02710</fullName>
    </recommendedName>
</protein>
<dbReference type="OrthoDB" id="2086132at2"/>
<dbReference type="NCBIfam" id="NF010217">
    <property type="entry name" value="PRK13678.1-4"/>
    <property type="match status" value="1"/>
</dbReference>
<proteinExistence type="inferred from homology"/>
<dbReference type="Proteomes" id="UP000061546">
    <property type="component" value="Chromosome"/>
</dbReference>
<dbReference type="HAMAP" id="MF_01448">
    <property type="entry name" value="UPF0473"/>
    <property type="match status" value="1"/>
</dbReference>
<organism evidence="3 4">
    <name type="scientific">Companilactobacillus heilongjiangensis</name>
    <dbReference type="NCBI Taxonomy" id="1074467"/>
    <lineage>
        <taxon>Bacteria</taxon>
        <taxon>Bacillati</taxon>
        <taxon>Bacillota</taxon>
        <taxon>Bacilli</taxon>
        <taxon>Lactobacillales</taxon>
        <taxon>Lactobacillaceae</taxon>
        <taxon>Companilactobacillus</taxon>
    </lineage>
</organism>
<dbReference type="AlphaFoldDB" id="A0A0K2LB13"/>
<keyword evidence="4" id="KW-1185">Reference proteome</keyword>
<dbReference type="KEGG" id="lhi:JP39_02710"/>
<evidence type="ECO:0000313" key="4">
    <source>
        <dbReference type="Proteomes" id="UP000061546"/>
    </source>
</evidence>
<reference evidence="3 4" key="1">
    <citation type="submission" date="2015-08" db="EMBL/GenBank/DDBJ databases">
        <title>Genomic sequence of Lactobacillus heilongjiangensis DSM 28069, isolated from Chinese traditional pickle.</title>
        <authorList>
            <person name="Jiang X."/>
            <person name="Zheng B."/>
            <person name="Cheng H."/>
        </authorList>
    </citation>
    <scope>NUCLEOTIDE SEQUENCE [LARGE SCALE GENOMIC DNA]</scope>
    <source>
        <strain evidence="3 4">DSM 28069</strain>
    </source>
</reference>